<dbReference type="Proteomes" id="UP000050794">
    <property type="component" value="Unassembled WGS sequence"/>
</dbReference>
<gene>
    <name evidence="2" type="ORF">TCNE_LOCUS452</name>
</gene>
<accession>A0A183TW32</accession>
<evidence type="ECO:0000256" key="1">
    <source>
        <dbReference type="SAM" id="Phobius"/>
    </source>
</evidence>
<feature type="transmembrane region" description="Helical" evidence="1">
    <location>
        <begin position="36"/>
        <end position="58"/>
    </location>
</feature>
<dbReference type="AlphaFoldDB" id="A0A183TW32"/>
<protein>
    <submittedName>
        <fullName evidence="2 4">Uncharacterized protein</fullName>
    </submittedName>
</protein>
<reference evidence="4" key="1">
    <citation type="submission" date="2016-06" db="UniProtKB">
        <authorList>
            <consortium name="WormBaseParasite"/>
        </authorList>
    </citation>
    <scope>IDENTIFICATION</scope>
</reference>
<feature type="transmembrane region" description="Helical" evidence="1">
    <location>
        <begin position="132"/>
        <end position="159"/>
    </location>
</feature>
<feature type="transmembrane region" description="Helical" evidence="1">
    <location>
        <begin position="70"/>
        <end position="95"/>
    </location>
</feature>
<evidence type="ECO:0000313" key="3">
    <source>
        <dbReference type="Proteomes" id="UP000050794"/>
    </source>
</evidence>
<proteinExistence type="predicted"/>
<keyword evidence="1" id="KW-1133">Transmembrane helix</keyword>
<feature type="transmembrane region" description="Helical" evidence="1">
    <location>
        <begin position="195"/>
        <end position="211"/>
    </location>
</feature>
<sequence length="230" mass="25537">MEASVTRQSGQLPLRQVQFMTLRETRRGRRLPRDTAIIALLSLVYSATVQPLITAFMLTSDIQLAALPLMFTVAIVQMGSMLYLHSIFILFSFILSGILHGSLKTIFQAYTVHLAKRNIFARPNFIYDSNRLFMFFGIAKALELIGNALGFFIIAGGVLERHGGDNGVMSIEFCRELGGAIAFLVRLHPCMREKVIAASVIICASISPFLFKQLIKKRSAAQQHLSSVSL</sequence>
<keyword evidence="1" id="KW-0812">Transmembrane</keyword>
<reference evidence="2 3" key="2">
    <citation type="submission" date="2018-11" db="EMBL/GenBank/DDBJ databases">
        <authorList>
            <consortium name="Pathogen Informatics"/>
        </authorList>
    </citation>
    <scope>NUCLEOTIDE SEQUENCE [LARGE SCALE GENOMIC DNA]</scope>
</reference>
<keyword evidence="1" id="KW-0472">Membrane</keyword>
<keyword evidence="3" id="KW-1185">Reference proteome</keyword>
<name>A0A183TW32_TOXCA</name>
<evidence type="ECO:0000313" key="4">
    <source>
        <dbReference type="WBParaSite" id="TCNE_0000045101-mRNA-1"/>
    </source>
</evidence>
<organism evidence="3 4">
    <name type="scientific">Toxocara canis</name>
    <name type="common">Canine roundworm</name>
    <dbReference type="NCBI Taxonomy" id="6265"/>
    <lineage>
        <taxon>Eukaryota</taxon>
        <taxon>Metazoa</taxon>
        <taxon>Ecdysozoa</taxon>
        <taxon>Nematoda</taxon>
        <taxon>Chromadorea</taxon>
        <taxon>Rhabditida</taxon>
        <taxon>Spirurina</taxon>
        <taxon>Ascaridomorpha</taxon>
        <taxon>Ascaridoidea</taxon>
        <taxon>Toxocaridae</taxon>
        <taxon>Toxocara</taxon>
    </lineage>
</organism>
<dbReference type="WBParaSite" id="TCNE_0000045101-mRNA-1">
    <property type="protein sequence ID" value="TCNE_0000045101-mRNA-1"/>
    <property type="gene ID" value="TCNE_0000045101"/>
</dbReference>
<dbReference type="EMBL" id="UYWY01000210">
    <property type="protein sequence ID" value="VDM24259.1"/>
    <property type="molecule type" value="Genomic_DNA"/>
</dbReference>
<evidence type="ECO:0000313" key="2">
    <source>
        <dbReference type="EMBL" id="VDM24259.1"/>
    </source>
</evidence>